<evidence type="ECO:0000313" key="3">
    <source>
        <dbReference type="EMBL" id="WXA13182.1"/>
    </source>
</evidence>
<dbReference type="Gene3D" id="3.40.50.300">
    <property type="entry name" value="P-loop containing nucleotide triphosphate hydrolases"/>
    <property type="match status" value="1"/>
</dbReference>
<dbReference type="InterPro" id="IPR038726">
    <property type="entry name" value="PDDEXK_AddAB-type"/>
</dbReference>
<evidence type="ECO:0000313" key="2">
    <source>
        <dbReference type="EMBL" id="WXA01658.1"/>
    </source>
</evidence>
<organism evidence="2 4">
    <name type="scientific">Mangrovimonas cancribranchiae</name>
    <dbReference type="NCBI Taxonomy" id="3080055"/>
    <lineage>
        <taxon>Bacteria</taxon>
        <taxon>Pseudomonadati</taxon>
        <taxon>Bacteroidota</taxon>
        <taxon>Flavobacteriia</taxon>
        <taxon>Flavobacteriales</taxon>
        <taxon>Flavobacteriaceae</taxon>
        <taxon>Mangrovimonas</taxon>
    </lineage>
</organism>
<evidence type="ECO:0000313" key="4">
    <source>
        <dbReference type="Proteomes" id="UP001368318"/>
    </source>
</evidence>
<dbReference type="EMBL" id="CP136924">
    <property type="protein sequence ID" value="WXA01658.1"/>
    <property type="molecule type" value="Genomic_DNA"/>
</dbReference>
<dbReference type="InterPro" id="IPR011335">
    <property type="entry name" value="Restrct_endonuc-II-like"/>
</dbReference>
<protein>
    <submittedName>
        <fullName evidence="2">PD-(D/E)XK nuclease family protein</fullName>
    </submittedName>
</protein>
<proteinExistence type="predicted"/>
<evidence type="ECO:0000259" key="1">
    <source>
        <dbReference type="Pfam" id="PF12705"/>
    </source>
</evidence>
<dbReference type="EMBL" id="CP136925">
    <property type="protein sequence ID" value="WXA13182.1"/>
    <property type="molecule type" value="Genomic_DNA"/>
</dbReference>
<dbReference type="Gene3D" id="3.90.320.10">
    <property type="match status" value="1"/>
</dbReference>
<dbReference type="Proteomes" id="UP001368318">
    <property type="component" value="Chromosome"/>
</dbReference>
<dbReference type="Pfam" id="PF12705">
    <property type="entry name" value="PDDEXK_1"/>
    <property type="match status" value="1"/>
</dbReference>
<dbReference type="InterPro" id="IPR011604">
    <property type="entry name" value="PDDEXK-like_dom_sf"/>
</dbReference>
<sequence length="915" mass="106182">MTTTFLEDVIIDLKKQGQDVSKLTFILPSKRAGVFLKNTLHKHIPGTFFSPEIVSIEEFVEQISNLERLSNTELFFEFYSVYLNITPKEEIEPFDKFFKWAQIIIQDFNEIDRYLIEPNNIFDYLSEIKKIEHNHWSIEANQTSYIKNYLSFWNRLKLYYQTLTKQLISKQKGYQGLVYREASNNLHAFIKQNTNERFIFAGFNALNKAEEVIIQELLNQGLANIYWDIDNHFVKNKLHDAGHFIRSHKKNWPVLKKHPFKWNANHYHTDKQIAVTGTPKNVGQIKYIGGLLEKLNTVNQLKNTAVVLGDESLLIPLINSLPENINAINITMGLPLHQIPLASLFEKLFGIYKSKKTIIYYKEVVNILSHEYIRPLFKDNNLNYANVIIEHIQTNNIVSLSVHELCEIAPNKKELLIQLFITCRNNPIQALHHCKNIILNIKTHLDSNKSNNLLALEYLYRFNEVFNSLEQMMEQFNYIETVDTLYSLYRELIKNDTLDFHGEPLQGLQIMGMLESRVLDFDTVIIASVNEGILPAGKTQNSFIPFDVKRENKLPTYKEKDAVYTYHFYRLLQRASNVHIVYNTEPDVLNGGEKSRFITQLEIDETHNVDSSIVTSPVPSISKKLLEVEKNNAVLNRLKDIAQKGFSPSALTNYIRNPLDFYSQKILGIKEFDDVEETVAANTLGTTIHNTLEDLYRPLINKKLTEDLLKNLKENVSRLVHNHIKNEFKSGDITTGINLIIFEIAKRYVNNFINLELNQIKNGDVIKILAVEASYKVPLHIPELDFPVHLTGMVDRVDEFNGTIRVIDYKSGKVEPGKVKINQWEDLTTDYDKYSKPFQILAYAYMMNYNNPFEKPIQAGIISFKNLSQGFMPFYENKSNLITQDTLDNYFQELKQLILEICNPNSPFVEKEIHQ</sequence>
<dbReference type="KEGG" id="mcaa:R3L15_13790"/>
<dbReference type="InterPro" id="IPR027417">
    <property type="entry name" value="P-loop_NTPase"/>
</dbReference>
<dbReference type="SUPFAM" id="SSF52980">
    <property type="entry name" value="Restriction endonuclease-like"/>
    <property type="match status" value="1"/>
</dbReference>
<dbReference type="SUPFAM" id="SSF52540">
    <property type="entry name" value="P-loop containing nucleoside triphosphate hydrolases"/>
    <property type="match status" value="1"/>
</dbReference>
<accession>A0AAU6NWX6</accession>
<keyword evidence="4" id="KW-1185">Reference proteome</keyword>
<reference evidence="2 4" key="1">
    <citation type="submission" date="2023-10" db="EMBL/GenBank/DDBJ databases">
        <title>Culture-based analysis of two novel bacteria associated with mangrove crab gills.</title>
        <authorList>
            <person name="Yang X."/>
            <person name="Garuglieri E."/>
            <person name="Van Goethem M.W."/>
            <person name="Fusi M."/>
            <person name="Marasco R."/>
            <person name="Daffonchio D.G."/>
        </authorList>
    </citation>
    <scope>NUCLEOTIDE SEQUENCE [LARGE SCALE GENOMIC DNA]</scope>
    <source>
        <strain evidence="3">UG2-1</strain>
        <strain evidence="2">UG2-2</strain>
        <strain evidence="4">UG2_2</strain>
    </source>
</reference>
<dbReference type="RefSeq" id="WP_338732361.1">
    <property type="nucleotide sequence ID" value="NZ_CP136924.1"/>
</dbReference>
<name>A0AAU6NWX6_9FLAO</name>
<feature type="domain" description="PD-(D/E)XK endonuclease-like" evidence="1">
    <location>
        <begin position="646"/>
        <end position="909"/>
    </location>
</feature>
<dbReference type="AlphaFoldDB" id="A0AAU6NWX6"/>
<gene>
    <name evidence="3" type="ORF">R3L15_13790</name>
    <name evidence="2" type="ORF">R3L16_07800</name>
</gene>